<accession>F1AWY3</accession>
<organism evidence="2 3">
    <name type="scientific">Orf virus</name>
    <name type="common">ORFV</name>
    <dbReference type="NCBI Taxonomy" id="10258"/>
    <lineage>
        <taxon>Viruses</taxon>
        <taxon>Varidnaviria</taxon>
        <taxon>Bamfordvirae</taxon>
        <taxon>Nucleocytoviricota</taxon>
        <taxon>Pokkesviricetes</taxon>
        <taxon>Chitovirales</taxon>
        <taxon>Poxviridae</taxon>
        <taxon>Chordopoxvirinae</taxon>
        <taxon>Parapoxvirus</taxon>
        <taxon>Parapoxvirus orf</taxon>
    </lineage>
</organism>
<feature type="compositionally biased region" description="Basic residues" evidence="1">
    <location>
        <begin position="12"/>
        <end position="22"/>
    </location>
</feature>
<organismHost>
    <name type="scientific">Homo sapiens</name>
    <name type="common">Human</name>
    <dbReference type="NCBI Taxonomy" id="9606"/>
</organismHost>
<feature type="region of interest" description="Disordered" evidence="1">
    <location>
        <begin position="174"/>
        <end position="244"/>
    </location>
</feature>
<feature type="region of interest" description="Disordered" evidence="1">
    <location>
        <begin position="294"/>
        <end position="319"/>
    </location>
</feature>
<feature type="region of interest" description="Disordered" evidence="1">
    <location>
        <begin position="1"/>
        <end position="35"/>
    </location>
</feature>
<organismHost>
    <name type="scientific">Ovis aries</name>
    <name type="common">Sheep</name>
    <dbReference type="NCBI Taxonomy" id="9940"/>
</organismHost>
<reference evidence="2 3" key="1">
    <citation type="submission" date="2010-04" db="EMBL/GenBank/DDBJ databases">
        <title>Novel immune-modulators identified by a rapid, functional screen of the Parapox virus genome.</title>
        <authorList>
            <person name="McGuire M.J."/>
            <person name="Sykes K.F."/>
            <person name="Johnston S.A."/>
        </authorList>
    </citation>
    <scope>NUCLEOTIDE SEQUENCE [LARGE SCALE GENOMIC DNA]</scope>
    <source>
        <strain evidence="2">D1701</strain>
    </source>
</reference>
<sequence length="319" mass="35264">MAGHGRALERGHSRHRGQHRQHPGASDHRARARGRAHKFAFKAAAAAGLRVRVLRAAHGAGRVRAAQRVPDGRDARERARRRGHPRGGVRRDAAGDARRGGPLLRGLGVLGTSEPRALGRAAHGRAARGRGARLREAHLRKHLLRRRQGHQRARAALAPKDLGLRARRARAHHQARAGAHRRKLRGRVPARGRLLPRDRAPAHEQDPRVRGQGGVRRDGGHWNDGSLHKSARPRGDGDPRVLGVGRGSLLHHRARAAHGARDPRVASGRWRRLTFFSRPPRGERASCTLQTRASARRSAAPPRAARPRPCWRSWTSTSW</sequence>
<proteinExistence type="predicted"/>
<dbReference type="Proteomes" id="UP000103309">
    <property type="component" value="Segment"/>
</dbReference>
<evidence type="ECO:0000313" key="2">
    <source>
        <dbReference type="EMBL" id="ADY76780.1"/>
    </source>
</evidence>
<organismHost>
    <name type="scientific">Capra hircus</name>
    <name type="common">Goat</name>
    <dbReference type="NCBI Taxonomy" id="9925"/>
</organismHost>
<name>F1AWY3_ORFV</name>
<feature type="compositionally biased region" description="Low complexity" evidence="1">
    <location>
        <begin position="59"/>
        <end position="69"/>
    </location>
</feature>
<evidence type="ECO:0000256" key="1">
    <source>
        <dbReference type="SAM" id="MobiDB-lite"/>
    </source>
</evidence>
<feature type="compositionally biased region" description="Basic and acidic residues" evidence="1">
    <location>
        <begin position="89"/>
        <end position="99"/>
    </location>
</feature>
<feature type="compositionally biased region" description="Low complexity" evidence="1">
    <location>
        <begin position="294"/>
        <end position="303"/>
    </location>
</feature>
<protein>
    <submittedName>
        <fullName evidence="2">PP112</fullName>
    </submittedName>
</protein>
<feature type="compositionally biased region" description="Basic and acidic residues" evidence="1">
    <location>
        <begin position="195"/>
        <end position="221"/>
    </location>
</feature>
<evidence type="ECO:0000313" key="3">
    <source>
        <dbReference type="Proteomes" id="UP000103309"/>
    </source>
</evidence>
<feature type="region of interest" description="Disordered" evidence="1">
    <location>
        <begin position="59"/>
        <end position="105"/>
    </location>
</feature>
<feature type="compositionally biased region" description="Basic residues" evidence="1">
    <location>
        <begin position="78"/>
        <end position="88"/>
    </location>
</feature>
<feature type="compositionally biased region" description="Basic and acidic residues" evidence="1">
    <location>
        <begin position="1"/>
        <end position="11"/>
    </location>
</feature>
<dbReference type="EMBL" id="HM133903">
    <property type="protein sequence ID" value="ADY76780.1"/>
    <property type="molecule type" value="Genomic_DNA"/>
</dbReference>
<feature type="compositionally biased region" description="Basic residues" evidence="1">
    <location>
        <begin position="174"/>
        <end position="190"/>
    </location>
</feature>